<dbReference type="PANTHER" id="PTHR10746">
    <property type="entry name" value="50S RIBOSOMAL PROTEIN L4"/>
    <property type="match status" value="1"/>
</dbReference>
<dbReference type="Proteomes" id="UP000074247">
    <property type="component" value="Unassembled WGS sequence"/>
</dbReference>
<name>A0A139XHY4_TOXGO</name>
<evidence type="ECO:0000313" key="5">
    <source>
        <dbReference type="EMBL" id="KYF38381.1"/>
    </source>
</evidence>
<dbReference type="Pfam" id="PF00573">
    <property type="entry name" value="Ribosomal_L4"/>
    <property type="match status" value="1"/>
</dbReference>
<dbReference type="AlphaFoldDB" id="A0A139XHY4"/>
<gene>
    <name evidence="5" type="ORF">TGARI_300631</name>
</gene>
<dbReference type="GO" id="GO:0006412">
    <property type="term" value="P:translation"/>
    <property type="evidence" value="ECO:0007669"/>
    <property type="project" value="InterPro"/>
</dbReference>
<dbReference type="EMBL" id="AGQS02006179">
    <property type="protein sequence ID" value="KYF38381.1"/>
    <property type="molecule type" value="Genomic_DNA"/>
</dbReference>
<keyword evidence="2 5" id="KW-0689">Ribosomal protein</keyword>
<dbReference type="InterPro" id="IPR013005">
    <property type="entry name" value="Ribosomal_uL4-like"/>
</dbReference>
<evidence type="ECO:0000313" key="6">
    <source>
        <dbReference type="Proteomes" id="UP000074247"/>
    </source>
</evidence>
<dbReference type="PANTHER" id="PTHR10746:SF6">
    <property type="entry name" value="LARGE RIBOSOMAL SUBUNIT PROTEIN UL4M"/>
    <property type="match status" value="1"/>
</dbReference>
<comment type="similarity">
    <text evidence="1">Belongs to the universal ribosomal protein uL4 family.</text>
</comment>
<reference evidence="5 6" key="1">
    <citation type="journal article" date="2016" name="Nat. Commun.">
        <title>Local admixture of amplified and diversified secreted pathogenesis determinants shapes mosaic Toxoplasma gondii genomes.</title>
        <authorList>
            <person name="Lorenzi H."/>
            <person name="Khan A."/>
            <person name="Behnke M.S."/>
            <person name="Namasivayam S."/>
            <person name="Swapna L.S."/>
            <person name="Hadjithomas M."/>
            <person name="Karamycheva S."/>
            <person name="Pinney D."/>
            <person name="Brunk B.P."/>
            <person name="Ajioka J.W."/>
            <person name="Ajzenberg D."/>
            <person name="Boothroyd J.C."/>
            <person name="Boyle J.P."/>
            <person name="Darde M.L."/>
            <person name="Diaz-Miranda M.A."/>
            <person name="Dubey J.P."/>
            <person name="Fritz H.M."/>
            <person name="Gennari S.M."/>
            <person name="Gregory B.D."/>
            <person name="Kim K."/>
            <person name="Saeij J.P."/>
            <person name="Su C."/>
            <person name="White M.W."/>
            <person name="Zhu X.Q."/>
            <person name="Howe D.K."/>
            <person name="Rosenthal B.M."/>
            <person name="Grigg M.E."/>
            <person name="Parkinson J."/>
            <person name="Liu L."/>
            <person name="Kissinger J.C."/>
            <person name="Roos D.S."/>
            <person name="Sibley L.D."/>
        </authorList>
    </citation>
    <scope>NUCLEOTIDE SEQUENCE [LARGE SCALE GENOMIC DNA]</scope>
    <source>
        <strain evidence="5 6">ARI</strain>
    </source>
</reference>
<keyword evidence="3" id="KW-0687">Ribonucleoprotein</keyword>
<proteinExistence type="inferred from homology"/>
<dbReference type="InterPro" id="IPR023574">
    <property type="entry name" value="Ribosomal_uL4_dom_sf"/>
</dbReference>
<dbReference type="GO" id="GO:0003735">
    <property type="term" value="F:structural constituent of ribosome"/>
    <property type="evidence" value="ECO:0007669"/>
    <property type="project" value="InterPro"/>
</dbReference>
<organism evidence="5 6">
    <name type="scientific">Toxoplasma gondii ARI</name>
    <dbReference type="NCBI Taxonomy" id="1074872"/>
    <lineage>
        <taxon>Eukaryota</taxon>
        <taxon>Sar</taxon>
        <taxon>Alveolata</taxon>
        <taxon>Apicomplexa</taxon>
        <taxon>Conoidasida</taxon>
        <taxon>Coccidia</taxon>
        <taxon>Eucoccidiorida</taxon>
        <taxon>Eimeriorina</taxon>
        <taxon>Sarcocystidae</taxon>
        <taxon>Toxoplasma</taxon>
    </lineage>
</organism>
<protein>
    <recommendedName>
        <fullName evidence="4">Large ribosomal subunit protein uL4m</fullName>
    </recommendedName>
</protein>
<comment type="caution">
    <text evidence="5">The sequence shown here is derived from an EMBL/GenBank/DDBJ whole genome shotgun (WGS) entry which is preliminary data.</text>
</comment>
<evidence type="ECO:0000256" key="2">
    <source>
        <dbReference type="ARBA" id="ARBA00022980"/>
    </source>
</evidence>
<evidence type="ECO:0000256" key="1">
    <source>
        <dbReference type="ARBA" id="ARBA00010528"/>
    </source>
</evidence>
<dbReference type="SUPFAM" id="SSF52166">
    <property type="entry name" value="Ribosomal protein L4"/>
    <property type="match status" value="1"/>
</dbReference>
<dbReference type="VEuPathDB" id="ToxoDB:TGARI_300631"/>
<evidence type="ECO:0000256" key="4">
    <source>
        <dbReference type="ARBA" id="ARBA00040565"/>
    </source>
</evidence>
<dbReference type="InterPro" id="IPR002136">
    <property type="entry name" value="Ribosomal_uL4"/>
</dbReference>
<sequence length="211" mass="25125">MINIFLTFPIRLWDNWQIYIKNYKFIIEFWFLYNTTFSEIIKFISLNLINELNIIKNFKISNTKNKAFSSYSNKKLRQQKGSGKARIGSKKSVLQKGGSVTFGLNLKRYFNPLIKKTLFLILKYLCLNKRTNIYIININTFNKYSVNFKDYLKLQVQLNGILIHKLLCLNLTKNNLVYFKFTKQGKQINFLKSNKLTCLKLLSFKYIFIFI</sequence>
<dbReference type="GO" id="GO:1990904">
    <property type="term" value="C:ribonucleoprotein complex"/>
    <property type="evidence" value="ECO:0007669"/>
    <property type="project" value="UniProtKB-KW"/>
</dbReference>
<dbReference type="OrthoDB" id="275876at2759"/>
<dbReference type="GO" id="GO:0005840">
    <property type="term" value="C:ribosome"/>
    <property type="evidence" value="ECO:0007669"/>
    <property type="project" value="UniProtKB-KW"/>
</dbReference>
<dbReference type="Gene3D" id="3.40.1370.10">
    <property type="match status" value="1"/>
</dbReference>
<accession>A0A139XHY4</accession>
<evidence type="ECO:0000256" key="3">
    <source>
        <dbReference type="ARBA" id="ARBA00023274"/>
    </source>
</evidence>